<evidence type="ECO:0000313" key="1">
    <source>
        <dbReference type="EMBL" id="CAH2302261.1"/>
    </source>
</evidence>
<dbReference type="EMBL" id="OW240917">
    <property type="protein sequence ID" value="CAH2302261.1"/>
    <property type="molecule type" value="Genomic_DNA"/>
</dbReference>
<dbReference type="Proteomes" id="UP001295444">
    <property type="component" value="Chromosome 06"/>
</dbReference>
<dbReference type="AlphaFoldDB" id="A0AAD1WAV2"/>
<name>A0AAD1WAV2_PELCU</name>
<sequence length="101" mass="11921">MWGFWNTFLQRFNSSSKTLQSVQLNLNAAVGVLKSLKDFINEQHTKFDAFEEAGKRLTDTEEYVVEHHHLQRRNVRQQPLDYGHSEEAFILRPFSHVLTNF</sequence>
<proteinExistence type="predicted"/>
<accession>A0AAD1WAV2</accession>
<gene>
    <name evidence="1" type="ORF">PECUL_23A048616</name>
</gene>
<reference evidence="1" key="1">
    <citation type="submission" date="2022-03" db="EMBL/GenBank/DDBJ databases">
        <authorList>
            <person name="Alioto T."/>
            <person name="Alioto T."/>
            <person name="Gomez Garrido J."/>
        </authorList>
    </citation>
    <scope>NUCLEOTIDE SEQUENCE</scope>
</reference>
<evidence type="ECO:0000313" key="2">
    <source>
        <dbReference type="Proteomes" id="UP001295444"/>
    </source>
</evidence>
<organism evidence="1 2">
    <name type="scientific">Pelobates cultripes</name>
    <name type="common">Western spadefoot toad</name>
    <dbReference type="NCBI Taxonomy" id="61616"/>
    <lineage>
        <taxon>Eukaryota</taxon>
        <taxon>Metazoa</taxon>
        <taxon>Chordata</taxon>
        <taxon>Craniata</taxon>
        <taxon>Vertebrata</taxon>
        <taxon>Euteleostomi</taxon>
        <taxon>Amphibia</taxon>
        <taxon>Batrachia</taxon>
        <taxon>Anura</taxon>
        <taxon>Pelobatoidea</taxon>
        <taxon>Pelobatidae</taxon>
        <taxon>Pelobates</taxon>
    </lineage>
</organism>
<protein>
    <submittedName>
        <fullName evidence="1">Uncharacterized protein</fullName>
    </submittedName>
</protein>
<keyword evidence="2" id="KW-1185">Reference proteome</keyword>